<reference evidence="6" key="1">
    <citation type="submission" date="2019-07" db="EMBL/GenBank/DDBJ databases">
        <authorList>
            <person name="Dittberner H."/>
        </authorList>
    </citation>
    <scope>NUCLEOTIDE SEQUENCE [LARGE SCALE GENOMIC DNA]</scope>
</reference>
<gene>
    <name evidence="6" type="ORF">ANE_LOCUS1447</name>
</gene>
<dbReference type="FunFam" id="1.25.40.10:FF:002935">
    <property type="entry name" value="Pentatricopeptide repeat-containing protein At1g61870, mitochondrial"/>
    <property type="match status" value="1"/>
</dbReference>
<dbReference type="FunFam" id="1.25.40.10:FF:001070">
    <property type="entry name" value="Pentatricopeptide repeat-containing protein At1g11630, mitochondrial"/>
    <property type="match status" value="1"/>
</dbReference>
<name>A0A565APP1_9BRAS</name>
<evidence type="ECO:0000256" key="2">
    <source>
        <dbReference type="ARBA" id="ARBA00022737"/>
    </source>
</evidence>
<evidence type="ECO:0000256" key="4">
    <source>
        <dbReference type="ARBA" id="ARBA00023128"/>
    </source>
</evidence>
<comment type="similarity">
    <text evidence="1">Belongs to the PPR family. P subfamily.</text>
</comment>
<dbReference type="SUPFAM" id="SSF48452">
    <property type="entry name" value="TPR-like"/>
    <property type="match status" value="1"/>
</dbReference>
<sequence>MAFLLRIRTSESLFHTVIRFRLLSSASLILTPSSKTSLTSNHKKSREVLSLLKTENNPNRILEICRSASLSPDYHVDRIAFSVAVVTLAKEKHFAAVSELLDGFIQNQPNPKSESFAVRAIILYGRANMLDRALQTFHNLEQYEIPRTVKSLNALLFACLMAKDYREAKRIYFETPKIYGIEPDLETYNRMIRILCESGSTSLSYSIVADMERKWIKPTASSFGLMIAGFYKEEKYDDVRKVLRMMKEFGVHVGISTYNIMIQCLCQRKKSAEAKALLCGVMCSRMRPNSATYSHLIHGFCSEENLDEAMNLFEVMVKSGYKPDSECYFALMHCLCKEGDFETGLILCKESMEKNWVPSFSVMKWLVNGLASLSKVEEAKKLIAQVKQRFTRNADLWNEVEAELPH</sequence>
<dbReference type="Pfam" id="PF13812">
    <property type="entry name" value="PPR_3"/>
    <property type="match status" value="1"/>
</dbReference>
<dbReference type="PANTHER" id="PTHR47939:SF9">
    <property type="entry name" value="(WILD MALAYSIAN BANANA) HYPOTHETICAL PROTEIN"/>
    <property type="match status" value="1"/>
</dbReference>
<dbReference type="EMBL" id="CABITT030000001">
    <property type="protein sequence ID" value="VVA91002.1"/>
    <property type="molecule type" value="Genomic_DNA"/>
</dbReference>
<dbReference type="AlphaFoldDB" id="A0A565APP1"/>
<evidence type="ECO:0008006" key="8">
    <source>
        <dbReference type="Google" id="ProtNLM"/>
    </source>
</evidence>
<feature type="repeat" description="PPR" evidence="5">
    <location>
        <begin position="219"/>
        <end position="253"/>
    </location>
</feature>
<keyword evidence="2" id="KW-0677">Repeat</keyword>
<comment type="caution">
    <text evidence="6">The sequence shown here is derived from an EMBL/GenBank/DDBJ whole genome shotgun (WGS) entry which is preliminary data.</text>
</comment>
<feature type="repeat" description="PPR" evidence="5">
    <location>
        <begin position="324"/>
        <end position="358"/>
    </location>
</feature>
<feature type="repeat" description="PPR" evidence="5">
    <location>
        <begin position="184"/>
        <end position="218"/>
    </location>
</feature>
<dbReference type="PANTHER" id="PTHR47939">
    <property type="entry name" value="MEMBRANE-ASSOCIATED SALT-INDUCIBLE PROTEIN-LIKE"/>
    <property type="match status" value="1"/>
</dbReference>
<dbReference type="InterPro" id="IPR002885">
    <property type="entry name" value="PPR_rpt"/>
</dbReference>
<dbReference type="OrthoDB" id="185373at2759"/>
<proteinExistence type="inferred from homology"/>
<keyword evidence="4" id="KW-0496">Mitochondrion</keyword>
<dbReference type="InterPro" id="IPR050667">
    <property type="entry name" value="PPR-containing_protein"/>
</dbReference>
<dbReference type="Pfam" id="PF13041">
    <property type="entry name" value="PPR_2"/>
    <property type="match status" value="2"/>
</dbReference>
<feature type="repeat" description="PPR" evidence="5">
    <location>
        <begin position="289"/>
        <end position="323"/>
    </location>
</feature>
<evidence type="ECO:0000256" key="1">
    <source>
        <dbReference type="ARBA" id="ARBA00007626"/>
    </source>
</evidence>
<dbReference type="InterPro" id="IPR011990">
    <property type="entry name" value="TPR-like_helical_dom_sf"/>
</dbReference>
<evidence type="ECO:0000256" key="3">
    <source>
        <dbReference type="ARBA" id="ARBA00022946"/>
    </source>
</evidence>
<accession>A0A565APP1</accession>
<keyword evidence="3" id="KW-0809">Transit peptide</keyword>
<dbReference type="NCBIfam" id="TIGR00756">
    <property type="entry name" value="PPR"/>
    <property type="match status" value="3"/>
</dbReference>
<organism evidence="6 7">
    <name type="scientific">Arabis nemorensis</name>
    <dbReference type="NCBI Taxonomy" id="586526"/>
    <lineage>
        <taxon>Eukaryota</taxon>
        <taxon>Viridiplantae</taxon>
        <taxon>Streptophyta</taxon>
        <taxon>Embryophyta</taxon>
        <taxon>Tracheophyta</taxon>
        <taxon>Spermatophyta</taxon>
        <taxon>Magnoliopsida</taxon>
        <taxon>eudicotyledons</taxon>
        <taxon>Gunneridae</taxon>
        <taxon>Pentapetalae</taxon>
        <taxon>rosids</taxon>
        <taxon>malvids</taxon>
        <taxon>Brassicales</taxon>
        <taxon>Brassicaceae</taxon>
        <taxon>Arabideae</taxon>
        <taxon>Arabis</taxon>
    </lineage>
</organism>
<evidence type="ECO:0000313" key="6">
    <source>
        <dbReference type="EMBL" id="VVA91002.1"/>
    </source>
</evidence>
<dbReference type="Proteomes" id="UP000489600">
    <property type="component" value="Unassembled WGS sequence"/>
</dbReference>
<evidence type="ECO:0000313" key="7">
    <source>
        <dbReference type="Proteomes" id="UP000489600"/>
    </source>
</evidence>
<keyword evidence="7" id="KW-1185">Reference proteome</keyword>
<protein>
    <recommendedName>
        <fullName evidence="8">Pentacotripeptide-repeat region of PRORP domain-containing protein</fullName>
    </recommendedName>
</protein>
<dbReference type="Gene3D" id="1.25.40.10">
    <property type="entry name" value="Tetratricopeptide repeat domain"/>
    <property type="match status" value="3"/>
</dbReference>
<feature type="repeat" description="PPR" evidence="5">
    <location>
        <begin position="254"/>
        <end position="288"/>
    </location>
</feature>
<dbReference type="PROSITE" id="PS51375">
    <property type="entry name" value="PPR"/>
    <property type="match status" value="5"/>
</dbReference>
<evidence type="ECO:0000256" key="5">
    <source>
        <dbReference type="PROSITE-ProRule" id="PRU00708"/>
    </source>
</evidence>